<feature type="domain" description="GH16" evidence="5">
    <location>
        <begin position="50"/>
        <end position="130"/>
    </location>
</feature>
<keyword evidence="4" id="KW-0732">Signal</keyword>
<evidence type="ECO:0000259" key="5">
    <source>
        <dbReference type="Pfam" id="PF00722"/>
    </source>
</evidence>
<dbReference type="InterPro" id="IPR000757">
    <property type="entry name" value="Beta-glucanase-like"/>
</dbReference>
<keyword evidence="1" id="KW-0378">Hydrolase</keyword>
<feature type="region of interest" description="Disordered" evidence="3">
    <location>
        <begin position="141"/>
        <end position="218"/>
    </location>
</feature>
<evidence type="ECO:0000256" key="1">
    <source>
        <dbReference type="ARBA" id="ARBA00022801"/>
    </source>
</evidence>
<reference evidence="7" key="1">
    <citation type="journal article" date="2014" name="Science">
        <title>Ancient hybridizations among the ancestral genomes of bread wheat.</title>
        <authorList>
            <consortium name="International Wheat Genome Sequencing Consortium,"/>
            <person name="Marcussen T."/>
            <person name="Sandve S.R."/>
            <person name="Heier L."/>
            <person name="Spannagl M."/>
            <person name="Pfeifer M."/>
            <person name="Jakobsen K.S."/>
            <person name="Wulff B.B."/>
            <person name="Steuernagel B."/>
            <person name="Mayer K.F."/>
            <person name="Olsen O.A."/>
        </authorList>
    </citation>
    <scope>NUCLEOTIDE SEQUENCE [LARGE SCALE GENOMIC DNA]</scope>
    <source>
        <strain evidence="7">cv. AL8/78</strain>
    </source>
</reference>
<feature type="chain" id="PRO_5019149104" description="GH16 domain-containing protein" evidence="4">
    <location>
        <begin position="22"/>
        <end position="325"/>
    </location>
</feature>
<sequence length="325" mass="36981">MAAASALLMAALAVFATAAAAALDTSPVPFDAGYAPLFGGDNLVRSVDGRSVTLKLDRYTGDDRDQSRFGFRQLFDRSIDREPDNYSKLSEYDDAGSGFISKSAYRHGFFGASIKLPADYTAGVVVAFYVPVELGRVPQEPRRAGLRTAGQPARPRLACPDQHVRQRQHRPRPRGALPSPRRTYRRRRPPLCHSLDPQQHRLLPRRRPHPRGGLRSLHGRRLPLQAHVRLRHHLGRLRLGHRWRQVQGRLRLRAIRRRVLRPRPERLRRQQRRRPRGVPGRPAHARRRRHGPCQARRHEGVPRAVPDLHGVPRPGAIQDHGLPRV</sequence>
<feature type="compositionally biased region" description="Basic residues" evidence="3">
    <location>
        <begin position="202"/>
        <end position="218"/>
    </location>
</feature>
<dbReference type="InterPro" id="IPR044791">
    <property type="entry name" value="Beta-glucanase/XTH"/>
</dbReference>
<keyword evidence="7" id="KW-1185">Reference proteome</keyword>
<proteinExistence type="predicted"/>
<name>A0A452YR09_AEGTS</name>
<keyword evidence="2" id="KW-0326">Glycosidase</keyword>
<dbReference type="GO" id="GO:0004553">
    <property type="term" value="F:hydrolase activity, hydrolyzing O-glycosyl compounds"/>
    <property type="evidence" value="ECO:0007669"/>
    <property type="project" value="InterPro"/>
</dbReference>
<dbReference type="GO" id="GO:0005975">
    <property type="term" value="P:carbohydrate metabolic process"/>
    <property type="evidence" value="ECO:0007669"/>
    <property type="project" value="InterPro"/>
</dbReference>
<organism evidence="6 7">
    <name type="scientific">Aegilops tauschii subsp. strangulata</name>
    <name type="common">Goatgrass</name>
    <dbReference type="NCBI Taxonomy" id="200361"/>
    <lineage>
        <taxon>Eukaryota</taxon>
        <taxon>Viridiplantae</taxon>
        <taxon>Streptophyta</taxon>
        <taxon>Embryophyta</taxon>
        <taxon>Tracheophyta</taxon>
        <taxon>Spermatophyta</taxon>
        <taxon>Magnoliopsida</taxon>
        <taxon>Liliopsida</taxon>
        <taxon>Poales</taxon>
        <taxon>Poaceae</taxon>
        <taxon>BOP clade</taxon>
        <taxon>Pooideae</taxon>
        <taxon>Triticodae</taxon>
        <taxon>Triticeae</taxon>
        <taxon>Triticinae</taxon>
        <taxon>Aegilops</taxon>
    </lineage>
</organism>
<dbReference type="AlphaFoldDB" id="A0A452YR09"/>
<dbReference type="Gramene" id="AET1Gv20507900.4">
    <property type="protein sequence ID" value="AET1Gv20507900.4"/>
    <property type="gene ID" value="AET1Gv20507900"/>
</dbReference>
<evidence type="ECO:0000313" key="6">
    <source>
        <dbReference type="EnsemblPlants" id="AET1Gv20507900.4"/>
    </source>
</evidence>
<reference evidence="7" key="2">
    <citation type="journal article" date="2017" name="Nat. Plants">
        <title>The Aegilops tauschii genome reveals multiple impacts of transposons.</title>
        <authorList>
            <person name="Zhao G."/>
            <person name="Zou C."/>
            <person name="Li K."/>
            <person name="Wang K."/>
            <person name="Li T."/>
            <person name="Gao L."/>
            <person name="Zhang X."/>
            <person name="Wang H."/>
            <person name="Yang Z."/>
            <person name="Liu X."/>
            <person name="Jiang W."/>
            <person name="Mao L."/>
            <person name="Kong X."/>
            <person name="Jiao Y."/>
            <person name="Jia J."/>
        </authorList>
    </citation>
    <scope>NUCLEOTIDE SEQUENCE [LARGE SCALE GENOMIC DNA]</scope>
    <source>
        <strain evidence="7">cv. AL8/78</strain>
    </source>
</reference>
<reference evidence="6" key="3">
    <citation type="journal article" date="2017" name="Nature">
        <title>Genome sequence of the progenitor of the wheat D genome Aegilops tauschii.</title>
        <authorList>
            <person name="Luo M.C."/>
            <person name="Gu Y.Q."/>
            <person name="Puiu D."/>
            <person name="Wang H."/>
            <person name="Twardziok S.O."/>
            <person name="Deal K.R."/>
            <person name="Huo N."/>
            <person name="Zhu T."/>
            <person name="Wang L."/>
            <person name="Wang Y."/>
            <person name="McGuire P.E."/>
            <person name="Liu S."/>
            <person name="Long H."/>
            <person name="Ramasamy R.K."/>
            <person name="Rodriguez J.C."/>
            <person name="Van S.L."/>
            <person name="Yuan L."/>
            <person name="Wang Z."/>
            <person name="Xia Z."/>
            <person name="Xiao L."/>
            <person name="Anderson O.D."/>
            <person name="Ouyang S."/>
            <person name="Liang Y."/>
            <person name="Zimin A.V."/>
            <person name="Pertea G."/>
            <person name="Qi P."/>
            <person name="Bennetzen J.L."/>
            <person name="Dai X."/>
            <person name="Dawson M.W."/>
            <person name="Muller H.G."/>
            <person name="Kugler K."/>
            <person name="Rivarola-Duarte L."/>
            <person name="Spannagl M."/>
            <person name="Mayer K.F.X."/>
            <person name="Lu F.H."/>
            <person name="Bevan M.W."/>
            <person name="Leroy P."/>
            <person name="Li P."/>
            <person name="You F.M."/>
            <person name="Sun Q."/>
            <person name="Liu Z."/>
            <person name="Lyons E."/>
            <person name="Wicker T."/>
            <person name="Salzberg S.L."/>
            <person name="Devos K.M."/>
            <person name="Dvorak J."/>
        </authorList>
    </citation>
    <scope>NUCLEOTIDE SEQUENCE [LARGE SCALE GENOMIC DNA]</scope>
    <source>
        <strain evidence="6">cv. AL8/78</strain>
    </source>
</reference>
<evidence type="ECO:0000256" key="3">
    <source>
        <dbReference type="SAM" id="MobiDB-lite"/>
    </source>
</evidence>
<evidence type="ECO:0000256" key="2">
    <source>
        <dbReference type="ARBA" id="ARBA00023295"/>
    </source>
</evidence>
<reference evidence="6" key="5">
    <citation type="journal article" date="2021" name="G3 (Bethesda)">
        <title>Aegilops tauschii genome assembly Aet v5.0 features greater sequence contiguity and improved annotation.</title>
        <authorList>
            <person name="Wang L."/>
            <person name="Zhu T."/>
            <person name="Rodriguez J.C."/>
            <person name="Deal K.R."/>
            <person name="Dubcovsky J."/>
            <person name="McGuire P.E."/>
            <person name="Lux T."/>
            <person name="Spannagl M."/>
            <person name="Mayer K.F.X."/>
            <person name="Baldrich P."/>
            <person name="Meyers B.C."/>
            <person name="Huo N."/>
            <person name="Gu Y.Q."/>
            <person name="Zhou H."/>
            <person name="Devos K.M."/>
            <person name="Bennetzen J.L."/>
            <person name="Unver T."/>
            <person name="Budak H."/>
            <person name="Gulick P.J."/>
            <person name="Galiba G."/>
            <person name="Kalapos B."/>
            <person name="Nelson D.R."/>
            <person name="Li P."/>
            <person name="You F.M."/>
            <person name="Luo M.C."/>
            <person name="Dvorak J."/>
        </authorList>
    </citation>
    <scope>NUCLEOTIDE SEQUENCE [LARGE SCALE GENOMIC DNA]</scope>
    <source>
        <strain evidence="6">cv. AL8/78</strain>
    </source>
</reference>
<reference evidence="6" key="4">
    <citation type="submission" date="2019-03" db="UniProtKB">
        <authorList>
            <consortium name="EnsemblPlants"/>
        </authorList>
    </citation>
    <scope>IDENTIFICATION</scope>
</reference>
<protein>
    <recommendedName>
        <fullName evidence="5">GH16 domain-containing protein</fullName>
    </recommendedName>
</protein>
<feature type="signal peptide" evidence="4">
    <location>
        <begin position="1"/>
        <end position="21"/>
    </location>
</feature>
<dbReference type="EnsemblPlants" id="AET1Gv20507900.4">
    <property type="protein sequence ID" value="AET1Gv20507900.4"/>
    <property type="gene ID" value="AET1Gv20507900"/>
</dbReference>
<dbReference type="Gene3D" id="2.60.120.200">
    <property type="match status" value="1"/>
</dbReference>
<dbReference type="Pfam" id="PF00722">
    <property type="entry name" value="Glyco_hydro_16"/>
    <property type="match status" value="1"/>
</dbReference>
<accession>A0A452YR09</accession>
<evidence type="ECO:0000256" key="4">
    <source>
        <dbReference type="SAM" id="SignalP"/>
    </source>
</evidence>
<feature type="region of interest" description="Disordered" evidence="3">
    <location>
        <begin position="263"/>
        <end position="325"/>
    </location>
</feature>
<dbReference type="PANTHER" id="PTHR31062">
    <property type="entry name" value="XYLOGLUCAN ENDOTRANSGLUCOSYLASE/HYDROLASE PROTEIN 8-RELATED"/>
    <property type="match status" value="1"/>
</dbReference>
<dbReference type="Proteomes" id="UP000015105">
    <property type="component" value="Chromosome 1D"/>
</dbReference>
<evidence type="ECO:0000313" key="7">
    <source>
        <dbReference type="Proteomes" id="UP000015105"/>
    </source>
</evidence>